<organism evidence="1 2">
    <name type="scientific">Populus alba x Populus x berolinensis</name>
    <dbReference type="NCBI Taxonomy" id="444605"/>
    <lineage>
        <taxon>Eukaryota</taxon>
        <taxon>Viridiplantae</taxon>
        <taxon>Streptophyta</taxon>
        <taxon>Embryophyta</taxon>
        <taxon>Tracheophyta</taxon>
        <taxon>Spermatophyta</taxon>
        <taxon>Magnoliopsida</taxon>
        <taxon>eudicotyledons</taxon>
        <taxon>Gunneridae</taxon>
        <taxon>Pentapetalae</taxon>
        <taxon>rosids</taxon>
        <taxon>fabids</taxon>
        <taxon>Malpighiales</taxon>
        <taxon>Salicaceae</taxon>
        <taxon>Saliceae</taxon>
        <taxon>Populus</taxon>
    </lineage>
</organism>
<evidence type="ECO:0000313" key="1">
    <source>
        <dbReference type="EMBL" id="KAJ6999431.1"/>
    </source>
</evidence>
<gene>
    <name evidence="1" type="ORF">NC653_010207</name>
</gene>
<comment type="caution">
    <text evidence="1">The sequence shown here is derived from an EMBL/GenBank/DDBJ whole genome shotgun (WGS) entry which is preliminary data.</text>
</comment>
<dbReference type="EMBL" id="JAQIZT010000004">
    <property type="protein sequence ID" value="KAJ6999431.1"/>
    <property type="molecule type" value="Genomic_DNA"/>
</dbReference>
<dbReference type="AlphaFoldDB" id="A0AAD6QZ88"/>
<keyword evidence="2" id="KW-1185">Reference proteome</keyword>
<reference evidence="1 2" key="1">
    <citation type="journal article" date="2023" name="Mol. Ecol. Resour.">
        <title>Chromosome-level genome assembly of a triploid poplar Populus alba 'Berolinensis'.</title>
        <authorList>
            <person name="Chen S."/>
            <person name="Yu Y."/>
            <person name="Wang X."/>
            <person name="Wang S."/>
            <person name="Zhang T."/>
            <person name="Zhou Y."/>
            <person name="He R."/>
            <person name="Meng N."/>
            <person name="Wang Y."/>
            <person name="Liu W."/>
            <person name="Liu Z."/>
            <person name="Liu J."/>
            <person name="Guo Q."/>
            <person name="Huang H."/>
            <person name="Sederoff R.R."/>
            <person name="Wang G."/>
            <person name="Qu G."/>
            <person name="Chen S."/>
        </authorList>
    </citation>
    <scope>NUCLEOTIDE SEQUENCE [LARGE SCALE GENOMIC DNA]</scope>
    <source>
        <strain evidence="1">SC-2020</strain>
    </source>
</reference>
<dbReference type="Proteomes" id="UP001164929">
    <property type="component" value="Chromosome 4"/>
</dbReference>
<sequence length="74" mass="8167">MAAALGQSMVAADVYQSANLRYSKGLSQLFSAGPRVNIPRHGTALLELKSHHTKPNHHLYTEKAHKILCNECLK</sequence>
<proteinExistence type="predicted"/>
<protein>
    <submittedName>
        <fullName evidence="1">Uncharacterized protein</fullName>
    </submittedName>
</protein>
<name>A0AAD6QZ88_9ROSI</name>
<accession>A0AAD6QZ88</accession>
<evidence type="ECO:0000313" key="2">
    <source>
        <dbReference type="Proteomes" id="UP001164929"/>
    </source>
</evidence>